<dbReference type="Proteomes" id="UP000244811">
    <property type="component" value="Chromosome 3"/>
</dbReference>
<protein>
    <submittedName>
        <fullName evidence="1">Uncharacterized protein</fullName>
    </submittedName>
</protein>
<gene>
    <name evidence="1" type="ORF">MACK_003873</name>
</gene>
<accession>A0A976SJ22</accession>
<name>A0A976SJ22_THEOR</name>
<dbReference type="EMBL" id="CP056070">
    <property type="protein sequence ID" value="UVC49762.1"/>
    <property type="molecule type" value="Genomic_DNA"/>
</dbReference>
<reference evidence="1" key="1">
    <citation type="submission" date="2022-07" db="EMBL/GenBank/DDBJ databases">
        <title>Evaluation of T. orientalis genome assembly methods using nanopore sequencing and analysis of variation between genomes.</title>
        <authorList>
            <person name="Yam J."/>
            <person name="Micallef M.L."/>
            <person name="Liu M."/>
            <person name="Djordjevic S.P."/>
            <person name="Bogema D.R."/>
            <person name="Jenkins C."/>
        </authorList>
    </citation>
    <scope>NUCLEOTIDE SEQUENCE</scope>
    <source>
        <strain evidence="1">Goon Nure</strain>
    </source>
</reference>
<dbReference type="AlphaFoldDB" id="A0A976SJ22"/>
<proteinExistence type="predicted"/>
<organism evidence="1 2">
    <name type="scientific">Theileria orientalis</name>
    <dbReference type="NCBI Taxonomy" id="68886"/>
    <lineage>
        <taxon>Eukaryota</taxon>
        <taxon>Sar</taxon>
        <taxon>Alveolata</taxon>
        <taxon>Apicomplexa</taxon>
        <taxon>Aconoidasida</taxon>
        <taxon>Piroplasmida</taxon>
        <taxon>Theileriidae</taxon>
        <taxon>Theileria</taxon>
    </lineage>
</organism>
<evidence type="ECO:0000313" key="2">
    <source>
        <dbReference type="Proteomes" id="UP000244811"/>
    </source>
</evidence>
<sequence>MLIPRRLSEKKCRFTAKKITFLEYQRVKRLELTKNITERKRLGSILFLPEEFSEIDVSLLWKTLEHININFKTFSITELSHILYSITQIVNINGSYKQFFDIYCGIVEKAIKLLFTKGRLNRINFVCSSNVCKILYSLSNQVFLTISISSGIELTELINVYEKYLEDDKANSRDFNLICKCMTQLSSPNFQLLSRMADCYYNSLVNFNSNFKNLSIDSSGNFNLNGREGLNICMDKLHYLDKMEESVNLSGLISLLDTNEQFGVNHKNLLNEFNTYILTYIGILVNNPTMYNKNGISANVRRRKLFNMLKDDKYLRNDKLDLQKIYSEMIKFDDNIGNSVNNNQQHYIWDENIIQKIYKYINNRGLLRRFIEVNLKNNLIGDNSSVMFKDDKLLDNSCVSEDSDDEEMEGLDKNEVVTKFIEAIQYLPKVINFNNVWKVLHVINLDKRADLVPMFYSYLQESSIIFECLEDPSDDLLGIFTTVLGSKPCSNQLVELDNLCKIVEIFTDCDLKRDSIGIKMFMNMFNILYEVYRISEGEEYENMNQCGSLSYIEELLRKYFREYPKRKHLEFNRIPKGRSWHRKLMFVPRLSECRGAEDMMAVLEDLGNLRSELGEVVQLNKDVFRFIIYNTLLNKMDRLRLESE</sequence>
<evidence type="ECO:0000313" key="1">
    <source>
        <dbReference type="EMBL" id="UVC49762.1"/>
    </source>
</evidence>